<evidence type="ECO:0000256" key="1">
    <source>
        <dbReference type="ARBA" id="ARBA00022679"/>
    </source>
</evidence>
<dbReference type="PANTHER" id="PTHR12526:SF635">
    <property type="entry name" value="GLYCOSYL TRANSFERASE GROUP 1"/>
    <property type="match status" value="1"/>
</dbReference>
<feature type="domain" description="Glycosyl transferase family 1" evidence="2">
    <location>
        <begin position="135"/>
        <end position="290"/>
    </location>
</feature>
<dbReference type="CDD" id="cd03801">
    <property type="entry name" value="GT4_PimA-like"/>
    <property type="match status" value="1"/>
</dbReference>
<dbReference type="PANTHER" id="PTHR12526">
    <property type="entry name" value="GLYCOSYLTRANSFERASE"/>
    <property type="match status" value="1"/>
</dbReference>
<keyword evidence="1" id="KW-0808">Transferase</keyword>
<dbReference type="InterPro" id="IPR001296">
    <property type="entry name" value="Glyco_trans_1"/>
</dbReference>
<gene>
    <name evidence="3" type="ORF">H9640_15195</name>
</gene>
<dbReference type="Pfam" id="PF00534">
    <property type="entry name" value="Glycos_transf_1"/>
    <property type="match status" value="1"/>
</dbReference>
<dbReference type="Gene3D" id="3.40.50.2000">
    <property type="entry name" value="Glycogen Phosphorylase B"/>
    <property type="match status" value="2"/>
</dbReference>
<reference evidence="3 4" key="1">
    <citation type="submission" date="2020-08" db="EMBL/GenBank/DDBJ databases">
        <title>A Genomic Blueprint of the Chicken Gut Microbiome.</title>
        <authorList>
            <person name="Gilroy R."/>
            <person name="Ravi A."/>
            <person name="Getino M."/>
            <person name="Pursley I."/>
            <person name="Horton D.L."/>
            <person name="Alikhan N.-F."/>
            <person name="Baker D."/>
            <person name="Gharbi K."/>
            <person name="Hall N."/>
            <person name="Watson M."/>
            <person name="Adriaenssens E.M."/>
            <person name="Foster-Nyarko E."/>
            <person name="Jarju S."/>
            <person name="Secka A."/>
            <person name="Antonio M."/>
            <person name="Oren A."/>
            <person name="Chaudhuri R."/>
            <person name="La Ragione R.M."/>
            <person name="Hildebrand F."/>
            <person name="Pallen M.J."/>
        </authorList>
    </citation>
    <scope>NUCLEOTIDE SEQUENCE [LARGE SCALE GENOMIC DNA]</scope>
    <source>
        <strain evidence="3 4">Sa2CUA8</strain>
    </source>
</reference>
<organism evidence="3 4">
    <name type="scientific">Oerskovia gallyi</name>
    <dbReference type="NCBI Taxonomy" id="2762226"/>
    <lineage>
        <taxon>Bacteria</taxon>
        <taxon>Bacillati</taxon>
        <taxon>Actinomycetota</taxon>
        <taxon>Actinomycetes</taxon>
        <taxon>Micrococcales</taxon>
        <taxon>Cellulomonadaceae</taxon>
        <taxon>Oerskovia</taxon>
    </lineage>
</organism>
<dbReference type="Proteomes" id="UP000633601">
    <property type="component" value="Unassembled WGS sequence"/>
</dbReference>
<evidence type="ECO:0000259" key="2">
    <source>
        <dbReference type="Pfam" id="PF00534"/>
    </source>
</evidence>
<evidence type="ECO:0000313" key="4">
    <source>
        <dbReference type="Proteomes" id="UP000633601"/>
    </source>
</evidence>
<proteinExistence type="predicted"/>
<evidence type="ECO:0000313" key="3">
    <source>
        <dbReference type="EMBL" id="MBD7999898.1"/>
    </source>
</evidence>
<comment type="caution">
    <text evidence="3">The sequence shown here is derived from an EMBL/GenBank/DDBJ whole genome shotgun (WGS) entry which is preliminary data.</text>
</comment>
<name>A0ABR8V529_9CELL</name>
<sequence length="308" mass="34453">MRIPFRWESPADLADTMIYASTIDLHGVDRVIALKFPAYLVDHPNVTVWLLHQFRQVYDMWDTPWSPPVDDPQWQRIRDAIHEADTRQLRRARRLFTNDNVTQQRLKVHNGLDAAVLHPPLPDEGDIRQGQFGDYILCLGRVSGGKRPLLAVEALAHSSSGVRLVVAGQPDSEDVVRELHEAIEEHGLQDRVTMHLEFVETEFKRDLLAGALGVAYFPIDEDSFGYVTAEAMTAGKPVVTLSDSGGILNLVHDGRTGLVAAPDPRSIATAFDRLFTDRPATEKMGASAEEAVARLNLSWDHVIEELLR</sequence>
<accession>A0ABR8V529</accession>
<dbReference type="SUPFAM" id="SSF53756">
    <property type="entry name" value="UDP-Glycosyltransferase/glycogen phosphorylase"/>
    <property type="match status" value="1"/>
</dbReference>
<dbReference type="EMBL" id="JACSQE010000012">
    <property type="protein sequence ID" value="MBD7999898.1"/>
    <property type="molecule type" value="Genomic_DNA"/>
</dbReference>
<protein>
    <submittedName>
        <fullName evidence="3">Glycosyltransferase family 4 protein</fullName>
    </submittedName>
</protein>
<dbReference type="RefSeq" id="WP_191791613.1">
    <property type="nucleotide sequence ID" value="NZ_JACSQE010000012.1"/>
</dbReference>
<keyword evidence="4" id="KW-1185">Reference proteome</keyword>